<dbReference type="PROSITE" id="PS50929">
    <property type="entry name" value="ABC_TM1F"/>
    <property type="match status" value="1"/>
</dbReference>
<keyword evidence="2" id="KW-0813">Transport</keyword>
<accession>A0A7G9B1S7</accession>
<dbReference type="KEGG" id="ohi:H8790_08395"/>
<dbReference type="GO" id="GO:0016887">
    <property type="term" value="F:ATP hydrolysis activity"/>
    <property type="evidence" value="ECO:0007669"/>
    <property type="project" value="InterPro"/>
</dbReference>
<dbReference type="GO" id="GO:0005524">
    <property type="term" value="F:ATP binding"/>
    <property type="evidence" value="ECO:0007669"/>
    <property type="project" value="UniProtKB-KW"/>
</dbReference>
<dbReference type="PANTHER" id="PTHR43394:SF1">
    <property type="entry name" value="ATP-BINDING CASSETTE SUB-FAMILY B MEMBER 10, MITOCHONDRIAL"/>
    <property type="match status" value="1"/>
</dbReference>
<reference evidence="12 13" key="1">
    <citation type="submission" date="2020-08" db="EMBL/GenBank/DDBJ databases">
        <authorList>
            <person name="Liu C."/>
            <person name="Sun Q."/>
        </authorList>
    </citation>
    <scope>NUCLEOTIDE SEQUENCE [LARGE SCALE GENOMIC DNA]</scope>
    <source>
        <strain evidence="12 13">NSJ-62</strain>
    </source>
</reference>
<keyword evidence="4 9" id="KW-0812">Transmembrane</keyword>
<keyword evidence="6 12" id="KW-0067">ATP-binding</keyword>
<evidence type="ECO:0000313" key="13">
    <source>
        <dbReference type="Proteomes" id="UP000515960"/>
    </source>
</evidence>
<dbReference type="SUPFAM" id="SSF52540">
    <property type="entry name" value="P-loop containing nucleoside triphosphate hydrolases"/>
    <property type="match status" value="1"/>
</dbReference>
<keyword evidence="8 9" id="KW-0472">Membrane</keyword>
<dbReference type="Gene3D" id="3.40.50.300">
    <property type="entry name" value="P-loop containing nucleotide triphosphate hydrolases"/>
    <property type="match status" value="1"/>
</dbReference>
<keyword evidence="13" id="KW-1185">Reference proteome</keyword>
<keyword evidence="7 9" id="KW-1133">Transmembrane helix</keyword>
<keyword evidence="3" id="KW-1003">Cell membrane</keyword>
<dbReference type="RefSeq" id="WP_187332099.1">
    <property type="nucleotide sequence ID" value="NZ_CP060490.1"/>
</dbReference>
<keyword evidence="5" id="KW-0547">Nucleotide-binding</keyword>
<evidence type="ECO:0000256" key="2">
    <source>
        <dbReference type="ARBA" id="ARBA00022448"/>
    </source>
</evidence>
<evidence type="ECO:0000256" key="6">
    <source>
        <dbReference type="ARBA" id="ARBA00022840"/>
    </source>
</evidence>
<feature type="transmembrane region" description="Helical" evidence="9">
    <location>
        <begin position="134"/>
        <end position="152"/>
    </location>
</feature>
<dbReference type="InterPro" id="IPR003593">
    <property type="entry name" value="AAA+_ATPase"/>
</dbReference>
<dbReference type="GO" id="GO:0005886">
    <property type="term" value="C:plasma membrane"/>
    <property type="evidence" value="ECO:0007669"/>
    <property type="project" value="UniProtKB-SubCell"/>
</dbReference>
<evidence type="ECO:0000256" key="9">
    <source>
        <dbReference type="SAM" id="Phobius"/>
    </source>
</evidence>
<feature type="transmembrane region" description="Helical" evidence="9">
    <location>
        <begin position="246"/>
        <end position="264"/>
    </location>
</feature>
<evidence type="ECO:0000256" key="5">
    <source>
        <dbReference type="ARBA" id="ARBA00022741"/>
    </source>
</evidence>
<dbReference type="PROSITE" id="PS00211">
    <property type="entry name" value="ABC_TRANSPORTER_1"/>
    <property type="match status" value="1"/>
</dbReference>
<dbReference type="GO" id="GO:0015421">
    <property type="term" value="F:ABC-type oligopeptide transporter activity"/>
    <property type="evidence" value="ECO:0007669"/>
    <property type="project" value="TreeGrafter"/>
</dbReference>
<sequence length="582" mass="63971">MLKTLSARVGQYRKDSILAPLFTVLESVMETLIPLLMASIIDDGIEAGNVGHVYQFGLFMILAAAMALLFGVLAGRFAARASTGFACNLRADMYRNIQTFSFSNIDKYSTAGLITRLTTDVTNLQNAFQMILRMCVRAPVTMLCALVMAISISPSLSSVFLVAMVFLVIVLLAIMVPASKMFRQVFRKYDDLNASVQENVSAIRVVKSFVREAYENEKFRTAADNLYRLFVKTESRISFTFPSMMLAVYGCNLGLSWLGAQMIVGGSLTTGQLTQLFSYVMNILMGLMMLSMVFVMITMSAASAQRISEVLNESSDLHNPPQAETEIPNGSVDFDHVSFAYQKGSGAPVLQDIDLHIRSGETIGIIGGTGSAKSSLVNLISRLYDVTEGSVKVGGRDVRSYDLDALRNQVSVVLQKNVLFSGTILENLRWGDKDATEEECERACRLACADEFIQKMPDKYETHIEQGGTNVSGGQKQRLCIARALLKKPKVLILDDSTSAVDTATDSKIRQAFREEIPGTTKLIIAQRISSVQDADRILVLDDGRVSGFGTHEELLQNNSIYREVYESQTQGGDFDKIGGED</sequence>
<evidence type="ECO:0000256" key="8">
    <source>
        <dbReference type="ARBA" id="ARBA00023136"/>
    </source>
</evidence>
<feature type="domain" description="ABC transmembrane type-1" evidence="11">
    <location>
        <begin position="17"/>
        <end position="299"/>
    </location>
</feature>
<dbReference type="InterPro" id="IPR003439">
    <property type="entry name" value="ABC_transporter-like_ATP-bd"/>
</dbReference>
<dbReference type="Pfam" id="PF00664">
    <property type="entry name" value="ABC_membrane"/>
    <property type="match status" value="1"/>
</dbReference>
<evidence type="ECO:0000256" key="1">
    <source>
        <dbReference type="ARBA" id="ARBA00004651"/>
    </source>
</evidence>
<evidence type="ECO:0000256" key="3">
    <source>
        <dbReference type="ARBA" id="ARBA00022475"/>
    </source>
</evidence>
<feature type="transmembrane region" description="Helical" evidence="9">
    <location>
        <begin position="158"/>
        <end position="178"/>
    </location>
</feature>
<evidence type="ECO:0000256" key="7">
    <source>
        <dbReference type="ARBA" id="ARBA00022989"/>
    </source>
</evidence>
<evidence type="ECO:0000313" key="12">
    <source>
        <dbReference type="EMBL" id="QNL43508.1"/>
    </source>
</evidence>
<proteinExistence type="predicted"/>
<dbReference type="AlphaFoldDB" id="A0A7G9B1S7"/>
<evidence type="ECO:0000259" key="10">
    <source>
        <dbReference type="PROSITE" id="PS50893"/>
    </source>
</evidence>
<dbReference type="SUPFAM" id="SSF90123">
    <property type="entry name" value="ABC transporter transmembrane region"/>
    <property type="match status" value="1"/>
</dbReference>
<dbReference type="SMART" id="SM00382">
    <property type="entry name" value="AAA"/>
    <property type="match status" value="1"/>
</dbReference>
<gene>
    <name evidence="12" type="ORF">H8790_08395</name>
</gene>
<dbReference type="FunFam" id="3.40.50.300:FF:000221">
    <property type="entry name" value="Multidrug ABC transporter ATP-binding protein"/>
    <property type="match status" value="1"/>
</dbReference>
<dbReference type="PANTHER" id="PTHR43394">
    <property type="entry name" value="ATP-DEPENDENT PERMEASE MDL1, MITOCHONDRIAL"/>
    <property type="match status" value="1"/>
</dbReference>
<dbReference type="InterPro" id="IPR027417">
    <property type="entry name" value="P-loop_NTPase"/>
</dbReference>
<feature type="transmembrane region" description="Helical" evidence="9">
    <location>
        <begin position="276"/>
        <end position="297"/>
    </location>
</feature>
<dbReference type="Pfam" id="PF00005">
    <property type="entry name" value="ABC_tran"/>
    <property type="match status" value="1"/>
</dbReference>
<dbReference type="InterPro" id="IPR017871">
    <property type="entry name" value="ABC_transporter-like_CS"/>
</dbReference>
<dbReference type="Proteomes" id="UP000515960">
    <property type="component" value="Chromosome"/>
</dbReference>
<comment type="subcellular location">
    <subcellularLocation>
        <location evidence="1">Cell membrane</location>
        <topology evidence="1">Multi-pass membrane protein</topology>
    </subcellularLocation>
</comment>
<dbReference type="InterPro" id="IPR039421">
    <property type="entry name" value="Type_1_exporter"/>
</dbReference>
<dbReference type="Gene3D" id="1.20.1560.10">
    <property type="entry name" value="ABC transporter type 1, transmembrane domain"/>
    <property type="match status" value="1"/>
</dbReference>
<dbReference type="CDD" id="cd18548">
    <property type="entry name" value="ABC_6TM_Tm287_like"/>
    <property type="match status" value="1"/>
</dbReference>
<dbReference type="EMBL" id="CP060490">
    <property type="protein sequence ID" value="QNL43508.1"/>
    <property type="molecule type" value="Genomic_DNA"/>
</dbReference>
<feature type="domain" description="ABC transporter" evidence="10">
    <location>
        <begin position="332"/>
        <end position="568"/>
    </location>
</feature>
<name>A0A7G9B1S7_9FIRM</name>
<organism evidence="12 13">
    <name type="scientific">Oscillibacter hominis</name>
    <dbReference type="NCBI Taxonomy" id="2763056"/>
    <lineage>
        <taxon>Bacteria</taxon>
        <taxon>Bacillati</taxon>
        <taxon>Bacillota</taxon>
        <taxon>Clostridia</taxon>
        <taxon>Eubacteriales</taxon>
        <taxon>Oscillospiraceae</taxon>
        <taxon>Oscillibacter</taxon>
    </lineage>
</organism>
<feature type="transmembrane region" description="Helical" evidence="9">
    <location>
        <begin position="21"/>
        <end position="41"/>
    </location>
</feature>
<dbReference type="InterPro" id="IPR036640">
    <property type="entry name" value="ABC1_TM_sf"/>
</dbReference>
<dbReference type="InterPro" id="IPR011527">
    <property type="entry name" value="ABC1_TM_dom"/>
</dbReference>
<evidence type="ECO:0000256" key="4">
    <source>
        <dbReference type="ARBA" id="ARBA00022692"/>
    </source>
</evidence>
<evidence type="ECO:0000259" key="11">
    <source>
        <dbReference type="PROSITE" id="PS50929"/>
    </source>
</evidence>
<feature type="transmembrane region" description="Helical" evidence="9">
    <location>
        <begin position="53"/>
        <end position="74"/>
    </location>
</feature>
<protein>
    <submittedName>
        <fullName evidence="12">ABC transporter ATP-binding protein</fullName>
    </submittedName>
</protein>
<dbReference type="PROSITE" id="PS50893">
    <property type="entry name" value="ABC_TRANSPORTER_2"/>
    <property type="match status" value="1"/>
</dbReference>